<gene>
    <name evidence="1" type="ORF">HII31_09220</name>
</gene>
<evidence type="ECO:0008006" key="3">
    <source>
        <dbReference type="Google" id="ProtNLM"/>
    </source>
</evidence>
<proteinExistence type="predicted"/>
<keyword evidence="2" id="KW-1185">Reference proteome</keyword>
<organism evidence="1 2">
    <name type="scientific">Pseudocercospora fuligena</name>
    <dbReference type="NCBI Taxonomy" id="685502"/>
    <lineage>
        <taxon>Eukaryota</taxon>
        <taxon>Fungi</taxon>
        <taxon>Dikarya</taxon>
        <taxon>Ascomycota</taxon>
        <taxon>Pezizomycotina</taxon>
        <taxon>Dothideomycetes</taxon>
        <taxon>Dothideomycetidae</taxon>
        <taxon>Mycosphaerellales</taxon>
        <taxon>Mycosphaerellaceae</taxon>
        <taxon>Pseudocercospora</taxon>
    </lineage>
</organism>
<dbReference type="OrthoDB" id="408373at2759"/>
<dbReference type="EMBL" id="JABCIY010000186">
    <property type="protein sequence ID" value="KAF7189444.1"/>
    <property type="molecule type" value="Genomic_DNA"/>
</dbReference>
<comment type="caution">
    <text evidence="1">The sequence shown here is derived from an EMBL/GenBank/DDBJ whole genome shotgun (WGS) entry which is preliminary data.</text>
</comment>
<protein>
    <recommendedName>
        <fullName evidence="3">Alpha/beta hydrolase</fullName>
    </recommendedName>
</protein>
<reference evidence="1" key="1">
    <citation type="submission" date="2020-04" db="EMBL/GenBank/DDBJ databases">
        <title>Draft genome resource of the tomato pathogen Pseudocercospora fuligena.</title>
        <authorList>
            <person name="Zaccaron A."/>
        </authorList>
    </citation>
    <scope>NUCLEOTIDE SEQUENCE</scope>
    <source>
        <strain evidence="1">PF001</strain>
    </source>
</reference>
<sequence>AQFDVERELKPSKEKLLLILGEESPKDAYQFRANVALGKELGVDPVMFPGEHVSHATHAPQFSERLVEVLKGRDEFYRKL</sequence>
<feature type="non-terminal residue" evidence="1">
    <location>
        <position position="1"/>
    </location>
</feature>
<evidence type="ECO:0000313" key="1">
    <source>
        <dbReference type="EMBL" id="KAF7189444.1"/>
    </source>
</evidence>
<dbReference type="Proteomes" id="UP000660729">
    <property type="component" value="Unassembled WGS sequence"/>
</dbReference>
<accession>A0A8H6RD69</accession>
<name>A0A8H6RD69_9PEZI</name>
<evidence type="ECO:0000313" key="2">
    <source>
        <dbReference type="Proteomes" id="UP000660729"/>
    </source>
</evidence>
<dbReference type="AlphaFoldDB" id="A0A8H6RD69"/>